<feature type="transmembrane region" description="Helical" evidence="7">
    <location>
        <begin position="246"/>
        <end position="268"/>
    </location>
</feature>
<dbReference type="GO" id="GO:0071765">
    <property type="term" value="P:nuclear inner membrane organization"/>
    <property type="evidence" value="ECO:0007669"/>
    <property type="project" value="InterPro"/>
</dbReference>
<feature type="transmembrane region" description="Helical" evidence="7">
    <location>
        <begin position="819"/>
        <end position="836"/>
    </location>
</feature>
<evidence type="ECO:0000256" key="4">
    <source>
        <dbReference type="ARBA" id="ARBA00023136"/>
    </source>
</evidence>
<dbReference type="OrthoDB" id="2154359at2759"/>
<dbReference type="GO" id="GO:0005637">
    <property type="term" value="C:nuclear inner membrane"/>
    <property type="evidence" value="ECO:0007669"/>
    <property type="project" value="UniProtKB-SubCell"/>
</dbReference>
<evidence type="ECO:0000259" key="8">
    <source>
        <dbReference type="Pfam" id="PF09779"/>
    </source>
</evidence>
<keyword evidence="2 7" id="KW-0812">Transmembrane</keyword>
<dbReference type="InParanoid" id="A0A0L0H5M1"/>
<feature type="transmembrane region" description="Helical" evidence="7">
    <location>
        <begin position="921"/>
        <end position="939"/>
    </location>
</feature>
<comment type="subcellular location">
    <subcellularLocation>
        <location evidence="1">Nucleus inner membrane</location>
        <topology evidence="1">Multi-pass membrane protein</topology>
    </subcellularLocation>
</comment>
<dbReference type="GO" id="GO:0034992">
    <property type="term" value="C:microtubule organizing center attachment site"/>
    <property type="evidence" value="ECO:0007669"/>
    <property type="project" value="TreeGrafter"/>
</dbReference>
<evidence type="ECO:0000256" key="1">
    <source>
        <dbReference type="ARBA" id="ARBA00004473"/>
    </source>
</evidence>
<dbReference type="InterPro" id="IPR042321">
    <property type="entry name" value="Ima1"/>
</dbReference>
<feature type="region of interest" description="Disordered" evidence="6">
    <location>
        <begin position="553"/>
        <end position="585"/>
    </location>
</feature>
<dbReference type="eggNOG" id="KOG4623">
    <property type="taxonomic scope" value="Eukaryota"/>
</dbReference>
<dbReference type="RefSeq" id="XP_016604304.1">
    <property type="nucleotide sequence ID" value="XM_016756572.1"/>
</dbReference>
<dbReference type="GeneID" id="27691582"/>
<evidence type="ECO:0000256" key="6">
    <source>
        <dbReference type="SAM" id="MobiDB-lite"/>
    </source>
</evidence>
<dbReference type="STRING" id="645134.A0A0L0H5M1"/>
<dbReference type="Pfam" id="PF09779">
    <property type="entry name" value="Ima1_N"/>
    <property type="match status" value="1"/>
</dbReference>
<keyword evidence="10" id="KW-1185">Reference proteome</keyword>
<evidence type="ECO:0000313" key="10">
    <source>
        <dbReference type="Proteomes" id="UP000053201"/>
    </source>
</evidence>
<dbReference type="Proteomes" id="UP000053201">
    <property type="component" value="Unassembled WGS sequence"/>
</dbReference>
<protein>
    <recommendedName>
        <fullName evidence="8">Ima1 N-terminal domain-containing protein</fullName>
    </recommendedName>
</protein>
<evidence type="ECO:0000313" key="9">
    <source>
        <dbReference type="EMBL" id="KNC96264.1"/>
    </source>
</evidence>
<sequence length="950" mass="107170">MSYGWISSLITLTVAFIAFKFGLTRFDRMLRDHAGRLVHLTCFYCGETSTLPGPKARGKPIIPPDSPPSLRRDPGKMIPLFDRDGNVEKWFCRLCDCWNIYDKNGDIASALPEMRDESFNSRTGTVEAAQWQRNAIKSDSIFCPDCSRRQTMIINTLSNYLPEDDDPEYQAKLANYAEYKQWLDRRYPMVCALCRGRVDNELVKLENRHRQTFGAYMKNKTTAAVDRRRKTHLTVRNVLRSAALRSAILITNAVGVTFMISVAAIGWFSLASWARLFYEGSAEGLNGFLRPYEVFRMQHQYGNAFTKSYDDWRISNLLQDAFPSSIRKCVYSSDNFGELCFNAFASSRYRLVAETAIFCFIFAEFDAYLKRSRKTILKVQQKWINGKGLMCCLLVLFANWLLEVAHTYLREEWYPTISGAYMWLSVFAVWRSLKVVYRFLHPRERLRRKMLCRADTPVAAEKDRRYYAPNLFNHQSLKQDPQHEPSSFQRSDSGLDVSEDSYRIAFISPTAGNGGNNKIGLNDDRRSGKFENPEDEILAGLSGLGLGTARQGFTQRPSGEIGRPTLSQQRSGTRAMPLSRTLGKGDSGREIFSSYVGPSNILKSRNGGWGELGAFGRGAPSNPFVDARKNTFETPPAFLNERTWPIKHGMVATTTDGGLGFGGGLYGKQTDSFGTTAHGTLYLDSQRRGCGLDSLAGRGSKLPYNHYEQGNAGRTPAFGTFHITSTPAASMKATNIDEERMASAIRPQTFFPLQQTTGLEDLFENSVRLQDENIVMHTLKTLLSHKLHGHERIAQRYLQLAAPVGLFASWMVWSNVLYLPLLAMCLYHLAVSEWDIGHKKRNTGGFGAMRGAHSPPPTSERQGRRTVAIIVLMRIALAFLLQNITEHLYRHGRREPLVIIYDTSNSLHRHEIQAAVSDSPSALLATMDVIIALTAFMFWKSRETRPFATA</sequence>
<dbReference type="EMBL" id="KQ257470">
    <property type="protein sequence ID" value="KNC96264.1"/>
    <property type="molecule type" value="Genomic_DNA"/>
</dbReference>
<name>A0A0L0H5M1_SPIPD</name>
<dbReference type="InterPro" id="IPR018617">
    <property type="entry name" value="Ima1_N"/>
</dbReference>
<dbReference type="GO" id="GO:0034506">
    <property type="term" value="C:chromosome, centromeric core domain"/>
    <property type="evidence" value="ECO:0007669"/>
    <property type="project" value="TreeGrafter"/>
</dbReference>
<feature type="domain" description="Ima1 N-terminal" evidence="8">
    <location>
        <begin position="86"/>
        <end position="198"/>
    </location>
</feature>
<dbReference type="PANTHER" id="PTHR28538">
    <property type="entry name" value="INTEGRAL INNER NUCLEAR MEMBRANE PROTEIN IMA1"/>
    <property type="match status" value="1"/>
</dbReference>
<feature type="transmembrane region" description="Helical" evidence="7">
    <location>
        <begin position="6"/>
        <end position="23"/>
    </location>
</feature>
<dbReference type="PANTHER" id="PTHR28538:SF1">
    <property type="entry name" value="INTEGRAL INNER NUCLEAR MEMBRANE PROTEIN IMA1"/>
    <property type="match status" value="1"/>
</dbReference>
<evidence type="ECO:0000256" key="7">
    <source>
        <dbReference type="SAM" id="Phobius"/>
    </source>
</evidence>
<dbReference type="GO" id="GO:0044732">
    <property type="term" value="C:mitotic spindle pole body"/>
    <property type="evidence" value="ECO:0007669"/>
    <property type="project" value="TreeGrafter"/>
</dbReference>
<organism evidence="9 10">
    <name type="scientific">Spizellomyces punctatus (strain DAOM BR117)</name>
    <dbReference type="NCBI Taxonomy" id="645134"/>
    <lineage>
        <taxon>Eukaryota</taxon>
        <taxon>Fungi</taxon>
        <taxon>Fungi incertae sedis</taxon>
        <taxon>Chytridiomycota</taxon>
        <taxon>Chytridiomycota incertae sedis</taxon>
        <taxon>Chytridiomycetes</taxon>
        <taxon>Spizellomycetales</taxon>
        <taxon>Spizellomycetaceae</taxon>
        <taxon>Spizellomyces</taxon>
    </lineage>
</organism>
<keyword evidence="4 7" id="KW-0472">Membrane</keyword>
<feature type="transmembrane region" description="Helical" evidence="7">
    <location>
        <begin position="866"/>
        <end position="884"/>
    </location>
</feature>
<gene>
    <name evidence="9" type="ORF">SPPG_08415</name>
</gene>
<dbReference type="AlphaFoldDB" id="A0A0L0H5M1"/>
<evidence type="ECO:0000256" key="3">
    <source>
        <dbReference type="ARBA" id="ARBA00022989"/>
    </source>
</evidence>
<reference evidence="9 10" key="1">
    <citation type="submission" date="2009-08" db="EMBL/GenBank/DDBJ databases">
        <title>The Genome Sequence of Spizellomyces punctatus strain DAOM BR117.</title>
        <authorList>
            <consortium name="The Broad Institute Genome Sequencing Platform"/>
            <person name="Russ C."/>
            <person name="Cuomo C."/>
            <person name="Shea T."/>
            <person name="Young S.K."/>
            <person name="Zeng Q."/>
            <person name="Koehrsen M."/>
            <person name="Haas B."/>
            <person name="Borodovsky M."/>
            <person name="Guigo R."/>
            <person name="Alvarado L."/>
            <person name="Berlin A."/>
            <person name="Bochicchio J."/>
            <person name="Borenstein D."/>
            <person name="Chapman S."/>
            <person name="Chen Z."/>
            <person name="Engels R."/>
            <person name="Freedman E."/>
            <person name="Gellesch M."/>
            <person name="Goldberg J."/>
            <person name="Griggs A."/>
            <person name="Gujja S."/>
            <person name="Heiman D."/>
            <person name="Hepburn T."/>
            <person name="Howarth C."/>
            <person name="Jen D."/>
            <person name="Larson L."/>
            <person name="Lewis B."/>
            <person name="Mehta T."/>
            <person name="Park D."/>
            <person name="Pearson M."/>
            <person name="Roberts A."/>
            <person name="Saif S."/>
            <person name="Shenoy N."/>
            <person name="Sisk P."/>
            <person name="Stolte C."/>
            <person name="Sykes S."/>
            <person name="Thomson T."/>
            <person name="Walk T."/>
            <person name="White J."/>
            <person name="Yandava C."/>
            <person name="Burger G."/>
            <person name="Gray M.W."/>
            <person name="Holland P.W.H."/>
            <person name="King N."/>
            <person name="Lang F.B.F."/>
            <person name="Roger A.J."/>
            <person name="Ruiz-Trillo I."/>
            <person name="Lander E."/>
            <person name="Nusbaum C."/>
        </authorList>
    </citation>
    <scope>NUCLEOTIDE SEQUENCE [LARGE SCALE GENOMIC DNA]</scope>
    <source>
        <strain evidence="9 10">DAOM BR117</strain>
    </source>
</reference>
<keyword evidence="5" id="KW-0539">Nucleus</keyword>
<proteinExistence type="predicted"/>
<dbReference type="VEuPathDB" id="FungiDB:SPPG_08415"/>
<accession>A0A0L0H5M1</accession>
<evidence type="ECO:0000256" key="5">
    <source>
        <dbReference type="ARBA" id="ARBA00023242"/>
    </source>
</evidence>
<keyword evidence="3 7" id="KW-1133">Transmembrane helix</keyword>
<evidence type="ECO:0000256" key="2">
    <source>
        <dbReference type="ARBA" id="ARBA00022692"/>
    </source>
</evidence>